<evidence type="ECO:0000256" key="1">
    <source>
        <dbReference type="SAM" id="Phobius"/>
    </source>
</evidence>
<organism evidence="2 3">
    <name type="scientific">Datura stramonium</name>
    <name type="common">Jimsonweed</name>
    <name type="synonym">Common thornapple</name>
    <dbReference type="NCBI Taxonomy" id="4076"/>
    <lineage>
        <taxon>Eukaryota</taxon>
        <taxon>Viridiplantae</taxon>
        <taxon>Streptophyta</taxon>
        <taxon>Embryophyta</taxon>
        <taxon>Tracheophyta</taxon>
        <taxon>Spermatophyta</taxon>
        <taxon>Magnoliopsida</taxon>
        <taxon>eudicotyledons</taxon>
        <taxon>Gunneridae</taxon>
        <taxon>Pentapetalae</taxon>
        <taxon>asterids</taxon>
        <taxon>lamiids</taxon>
        <taxon>Solanales</taxon>
        <taxon>Solanaceae</taxon>
        <taxon>Solanoideae</taxon>
        <taxon>Datureae</taxon>
        <taxon>Datura</taxon>
    </lineage>
</organism>
<dbReference type="EMBL" id="JACEIK010001112">
    <property type="protein sequence ID" value="MCD7466126.1"/>
    <property type="molecule type" value="Genomic_DNA"/>
</dbReference>
<keyword evidence="3" id="KW-1185">Reference proteome</keyword>
<sequence>MKRRIADVFEPGETVEVLRRLKGTSNNKKGKMSVETKQLFDQLTEDAMKLMENGDFNVYEEKQESFQREAEGYEKLAQKQGKLVNRCSLSPIISSMKVSFPVGQLLLQEDILWLIQMWLHQIHLTQLARVMMHLTCLVKTMKVLQLILLLMEVISMADFVLMSPLVITTAAVWATIMIHHLDCIAMHHQDNGTL</sequence>
<dbReference type="PANTHER" id="PTHR13138">
    <property type="entry name" value="PROTEIN LIN1"/>
    <property type="match status" value="1"/>
</dbReference>
<dbReference type="PANTHER" id="PTHR13138:SF3">
    <property type="entry name" value="CD2 ANTIGEN CYTOPLASMIC TAIL-BINDING PROTEIN 2"/>
    <property type="match status" value="1"/>
</dbReference>
<reference evidence="2 3" key="1">
    <citation type="journal article" date="2021" name="BMC Genomics">
        <title>Datura genome reveals duplications of psychoactive alkaloid biosynthetic genes and high mutation rate following tissue culture.</title>
        <authorList>
            <person name="Rajewski A."/>
            <person name="Carter-House D."/>
            <person name="Stajich J."/>
            <person name="Litt A."/>
        </authorList>
    </citation>
    <scope>NUCLEOTIDE SEQUENCE [LARGE SCALE GENOMIC DNA]</scope>
    <source>
        <strain evidence="2">AR-01</strain>
    </source>
</reference>
<proteinExistence type="predicted"/>
<feature type="transmembrane region" description="Helical" evidence="1">
    <location>
        <begin position="147"/>
        <end position="174"/>
    </location>
</feature>
<name>A0ABS8T5K2_DATST</name>
<keyword evidence="1" id="KW-0472">Membrane</keyword>
<gene>
    <name evidence="2" type="ORF">HAX54_002532</name>
</gene>
<keyword evidence="1" id="KW-1133">Transmembrane helix</keyword>
<accession>A0ABS8T5K2</accession>
<evidence type="ECO:0000313" key="2">
    <source>
        <dbReference type="EMBL" id="MCD7466126.1"/>
    </source>
</evidence>
<dbReference type="Proteomes" id="UP000823775">
    <property type="component" value="Unassembled WGS sequence"/>
</dbReference>
<evidence type="ECO:0000313" key="3">
    <source>
        <dbReference type="Proteomes" id="UP000823775"/>
    </source>
</evidence>
<dbReference type="InterPro" id="IPR039905">
    <property type="entry name" value="CD2BP2/Lin1"/>
</dbReference>
<protein>
    <submittedName>
        <fullName evidence="2">Uncharacterized protein</fullName>
    </submittedName>
</protein>
<comment type="caution">
    <text evidence="2">The sequence shown here is derived from an EMBL/GenBank/DDBJ whole genome shotgun (WGS) entry which is preliminary data.</text>
</comment>
<keyword evidence="1" id="KW-0812">Transmembrane</keyword>